<keyword evidence="4" id="KW-0805">Transcription regulation</keyword>
<evidence type="ECO:0000256" key="7">
    <source>
        <dbReference type="ARBA" id="ARBA00023242"/>
    </source>
</evidence>
<gene>
    <name evidence="10" type="ORF">QYM36_016877</name>
</gene>
<feature type="compositionally biased region" description="Basic and acidic residues" evidence="9">
    <location>
        <begin position="49"/>
        <end position="71"/>
    </location>
</feature>
<feature type="coiled-coil region" evidence="8">
    <location>
        <begin position="262"/>
        <end position="296"/>
    </location>
</feature>
<dbReference type="GO" id="GO:0000122">
    <property type="term" value="P:negative regulation of transcription by RNA polymerase II"/>
    <property type="evidence" value="ECO:0007669"/>
    <property type="project" value="InterPro"/>
</dbReference>
<sequence>MNIMAKVNRTPEIHNRLIDETCVTQIFTDTCERSMISVIASYTNVESDNSEKEQCDNGNKHSEGSSKENGVKRPSLGKNSSGKRPRNDSYYSMSASEREEFDKECERKAEIVSKQQLEAGKPFAPYNTTEFIMGEHDPLEDSHLLDEINEVPNPPESEPSDDYYLPQLNEDEYLHREFSSDYEKTEYDILTNMTNWELVSEYIYLEDEIADIENRLNLEINYSLVKEPRLSETSSSEDDEVNIGGASATKIDESEIPLFEPIDETAEKIRITNEEIRKLTEENEHLYGLIQQTESEHDFDGRIIPTCLCLIDSSDSESGTEDTESDSSSSSSASSTEDSSTDSSTSDSEPDFEMDLQKERYQSDIVQGELDSEKSEAVIDLDPVKSEKKGSEIKLVNEDSKT</sequence>
<evidence type="ECO:0000256" key="5">
    <source>
        <dbReference type="ARBA" id="ARBA00023054"/>
    </source>
</evidence>
<dbReference type="GO" id="GO:0005654">
    <property type="term" value="C:nucleoplasm"/>
    <property type="evidence" value="ECO:0007669"/>
    <property type="project" value="TreeGrafter"/>
</dbReference>
<feature type="region of interest" description="Disordered" evidence="9">
    <location>
        <begin position="44"/>
        <end position="98"/>
    </location>
</feature>
<name>A0AA88KWA9_ARTSF</name>
<dbReference type="InterPro" id="IPR024872">
    <property type="entry name" value="HEXIM"/>
</dbReference>
<dbReference type="Proteomes" id="UP001187531">
    <property type="component" value="Unassembled WGS sequence"/>
</dbReference>
<dbReference type="PANTHER" id="PTHR13469:SF8">
    <property type="entry name" value="HEXIM P-TEFB COMPLEX SUBUNIT 1"/>
    <property type="match status" value="1"/>
</dbReference>
<evidence type="ECO:0000256" key="6">
    <source>
        <dbReference type="ARBA" id="ARBA00023163"/>
    </source>
</evidence>
<dbReference type="PANTHER" id="PTHR13469">
    <property type="entry name" value="HEXAMETHYLENE BISACETAMIDE INDUCIBLE 1"/>
    <property type="match status" value="1"/>
</dbReference>
<feature type="compositionally biased region" description="Acidic residues" evidence="9">
    <location>
        <begin position="314"/>
        <end position="325"/>
    </location>
</feature>
<feature type="region of interest" description="Disordered" evidence="9">
    <location>
        <begin position="314"/>
        <end position="402"/>
    </location>
</feature>
<evidence type="ECO:0000313" key="11">
    <source>
        <dbReference type="Proteomes" id="UP001187531"/>
    </source>
</evidence>
<evidence type="ECO:0000256" key="9">
    <source>
        <dbReference type="SAM" id="MobiDB-lite"/>
    </source>
</evidence>
<keyword evidence="5 8" id="KW-0175">Coiled coil</keyword>
<evidence type="ECO:0000313" key="10">
    <source>
        <dbReference type="EMBL" id="KAK2704636.1"/>
    </source>
</evidence>
<comment type="caution">
    <text evidence="10">The sequence shown here is derived from an EMBL/GenBank/DDBJ whole genome shotgun (WGS) entry which is preliminary data.</text>
</comment>
<evidence type="ECO:0000256" key="8">
    <source>
        <dbReference type="SAM" id="Coils"/>
    </source>
</evidence>
<keyword evidence="3" id="KW-0678">Repressor</keyword>
<dbReference type="Pfam" id="PF15313">
    <property type="entry name" value="HEXIM"/>
    <property type="match status" value="1"/>
</dbReference>
<evidence type="ECO:0000256" key="2">
    <source>
        <dbReference type="ARBA" id="ARBA00008409"/>
    </source>
</evidence>
<organism evidence="10 11">
    <name type="scientific">Artemia franciscana</name>
    <name type="common">Brine shrimp</name>
    <name type="synonym">Artemia sanfranciscana</name>
    <dbReference type="NCBI Taxonomy" id="6661"/>
    <lineage>
        <taxon>Eukaryota</taxon>
        <taxon>Metazoa</taxon>
        <taxon>Ecdysozoa</taxon>
        <taxon>Arthropoda</taxon>
        <taxon>Crustacea</taxon>
        <taxon>Branchiopoda</taxon>
        <taxon>Anostraca</taxon>
        <taxon>Artemiidae</taxon>
        <taxon>Artemia</taxon>
    </lineage>
</organism>
<dbReference type="Gene3D" id="6.10.250.2910">
    <property type="match status" value="1"/>
</dbReference>
<keyword evidence="7" id="KW-0539">Nucleus</keyword>
<reference evidence="10" key="1">
    <citation type="submission" date="2023-07" db="EMBL/GenBank/DDBJ databases">
        <title>Chromosome-level genome assembly of Artemia franciscana.</title>
        <authorList>
            <person name="Jo E."/>
        </authorList>
    </citation>
    <scope>NUCLEOTIDE SEQUENCE</scope>
    <source>
        <tissue evidence="10">Whole body</tissue>
    </source>
</reference>
<dbReference type="GO" id="GO:0004861">
    <property type="term" value="F:cyclin-dependent protein serine/threonine kinase inhibitor activity"/>
    <property type="evidence" value="ECO:0007669"/>
    <property type="project" value="InterPro"/>
</dbReference>
<feature type="compositionally biased region" description="Low complexity" evidence="9">
    <location>
        <begin position="326"/>
        <end position="347"/>
    </location>
</feature>
<keyword evidence="6" id="KW-0804">Transcription</keyword>
<evidence type="ECO:0000256" key="1">
    <source>
        <dbReference type="ARBA" id="ARBA00004123"/>
    </source>
</evidence>
<dbReference type="GO" id="GO:0097322">
    <property type="term" value="F:7SK snRNA binding"/>
    <property type="evidence" value="ECO:0007669"/>
    <property type="project" value="TreeGrafter"/>
</dbReference>
<feature type="compositionally biased region" description="Basic and acidic residues" evidence="9">
    <location>
        <begin position="371"/>
        <end position="402"/>
    </location>
</feature>
<dbReference type="GO" id="GO:0005737">
    <property type="term" value="C:cytoplasm"/>
    <property type="evidence" value="ECO:0007669"/>
    <property type="project" value="InterPro"/>
</dbReference>
<comment type="similarity">
    <text evidence="2">Belongs to the HEXIM family.</text>
</comment>
<accession>A0AA88KWA9</accession>
<dbReference type="PRINTS" id="PR02094">
    <property type="entry name" value="HEXIMFAMILY"/>
</dbReference>
<protein>
    <submittedName>
        <fullName evidence="10">Uncharacterized protein</fullName>
    </submittedName>
</protein>
<comment type="subcellular location">
    <subcellularLocation>
        <location evidence="1">Nucleus</location>
    </subcellularLocation>
</comment>
<proteinExistence type="inferred from homology"/>
<evidence type="ECO:0000256" key="3">
    <source>
        <dbReference type="ARBA" id="ARBA00022491"/>
    </source>
</evidence>
<keyword evidence="11" id="KW-1185">Reference proteome</keyword>
<dbReference type="EMBL" id="JAVRJZ010000021">
    <property type="protein sequence ID" value="KAK2704636.1"/>
    <property type="molecule type" value="Genomic_DNA"/>
</dbReference>
<evidence type="ECO:0000256" key="4">
    <source>
        <dbReference type="ARBA" id="ARBA00023015"/>
    </source>
</evidence>
<dbReference type="AlphaFoldDB" id="A0AA88KWA9"/>